<dbReference type="Proteomes" id="UP001595557">
    <property type="component" value="Unassembled WGS sequence"/>
</dbReference>
<protein>
    <submittedName>
        <fullName evidence="3">Helix-turn-helix domain-containing protein</fullName>
    </submittedName>
</protein>
<keyword evidence="4" id="KW-1185">Reference proteome</keyword>
<reference evidence="4" key="1">
    <citation type="journal article" date="2019" name="Int. J. Syst. Evol. Microbiol.">
        <title>The Global Catalogue of Microorganisms (GCM) 10K type strain sequencing project: providing services to taxonomists for standard genome sequencing and annotation.</title>
        <authorList>
            <consortium name="The Broad Institute Genomics Platform"/>
            <consortium name="The Broad Institute Genome Sequencing Center for Infectious Disease"/>
            <person name="Wu L."/>
            <person name="Ma J."/>
        </authorList>
    </citation>
    <scope>NUCLEOTIDE SEQUENCE [LARGE SCALE GENOMIC DNA]</scope>
    <source>
        <strain evidence="4">KCTC 52239</strain>
    </source>
</reference>
<feature type="compositionally biased region" description="Basic residues" evidence="1">
    <location>
        <begin position="17"/>
        <end position="32"/>
    </location>
</feature>
<dbReference type="InterPro" id="IPR006120">
    <property type="entry name" value="Resolvase_HTH_dom"/>
</dbReference>
<sequence>MRSGAQASGRQSAFRPRTARRRQGPQRLQGRRPKIDPVEVRRLHEEERLSPTAIARRLGIARSSVYRFLPRVEQVDDL</sequence>
<dbReference type="Gene3D" id="1.10.10.60">
    <property type="entry name" value="Homeodomain-like"/>
    <property type="match status" value="1"/>
</dbReference>
<organism evidence="3 4">
    <name type="scientific">Paracoccus fontiphilus</name>
    <dbReference type="NCBI Taxonomy" id="1815556"/>
    <lineage>
        <taxon>Bacteria</taxon>
        <taxon>Pseudomonadati</taxon>
        <taxon>Pseudomonadota</taxon>
        <taxon>Alphaproteobacteria</taxon>
        <taxon>Rhodobacterales</taxon>
        <taxon>Paracoccaceae</taxon>
        <taxon>Paracoccus</taxon>
    </lineage>
</organism>
<accession>A0ABV7IBS3</accession>
<evidence type="ECO:0000259" key="2">
    <source>
        <dbReference type="Pfam" id="PF02796"/>
    </source>
</evidence>
<dbReference type="SUPFAM" id="SSF46689">
    <property type="entry name" value="Homeodomain-like"/>
    <property type="match status" value="1"/>
</dbReference>
<feature type="domain" description="Resolvase HTH" evidence="2">
    <location>
        <begin position="30"/>
        <end position="70"/>
    </location>
</feature>
<proteinExistence type="predicted"/>
<evidence type="ECO:0000313" key="3">
    <source>
        <dbReference type="EMBL" id="MFC3168055.1"/>
    </source>
</evidence>
<dbReference type="RefSeq" id="WP_377706990.1">
    <property type="nucleotide sequence ID" value="NZ_JBHRTE010000038.1"/>
</dbReference>
<gene>
    <name evidence="3" type="ORF">ACFOD7_08340</name>
</gene>
<dbReference type="InterPro" id="IPR009057">
    <property type="entry name" value="Homeodomain-like_sf"/>
</dbReference>
<feature type="region of interest" description="Disordered" evidence="1">
    <location>
        <begin position="1"/>
        <end position="37"/>
    </location>
</feature>
<comment type="caution">
    <text evidence="3">The sequence shown here is derived from an EMBL/GenBank/DDBJ whole genome shotgun (WGS) entry which is preliminary data.</text>
</comment>
<evidence type="ECO:0000313" key="4">
    <source>
        <dbReference type="Proteomes" id="UP001595557"/>
    </source>
</evidence>
<evidence type="ECO:0000256" key="1">
    <source>
        <dbReference type="SAM" id="MobiDB-lite"/>
    </source>
</evidence>
<name>A0ABV7IBS3_9RHOB</name>
<dbReference type="Pfam" id="PF02796">
    <property type="entry name" value="HTH_7"/>
    <property type="match status" value="1"/>
</dbReference>
<feature type="compositionally biased region" description="Polar residues" evidence="1">
    <location>
        <begin position="1"/>
        <end position="11"/>
    </location>
</feature>
<dbReference type="EMBL" id="JBHRTE010000038">
    <property type="protein sequence ID" value="MFC3168055.1"/>
    <property type="molecule type" value="Genomic_DNA"/>
</dbReference>